<proteinExistence type="predicted"/>
<evidence type="ECO:0000313" key="2">
    <source>
        <dbReference type="EMBL" id="CDW84642.1"/>
    </source>
</evidence>
<name>A0A078ATT4_STYLE</name>
<dbReference type="Proteomes" id="UP000039865">
    <property type="component" value="Unassembled WGS sequence"/>
</dbReference>
<reference evidence="2 3" key="1">
    <citation type="submission" date="2014-06" db="EMBL/GenBank/DDBJ databases">
        <authorList>
            <person name="Swart Estienne"/>
        </authorList>
    </citation>
    <scope>NUCLEOTIDE SEQUENCE [LARGE SCALE GENOMIC DNA]</scope>
    <source>
        <strain evidence="2 3">130c</strain>
    </source>
</reference>
<keyword evidence="3" id="KW-1185">Reference proteome</keyword>
<dbReference type="AlphaFoldDB" id="A0A078ATT4"/>
<feature type="region of interest" description="Disordered" evidence="1">
    <location>
        <begin position="441"/>
        <end position="468"/>
    </location>
</feature>
<dbReference type="EMBL" id="CCKQ01013022">
    <property type="protein sequence ID" value="CDW84642.1"/>
    <property type="molecule type" value="Genomic_DNA"/>
</dbReference>
<evidence type="ECO:0000256" key="1">
    <source>
        <dbReference type="SAM" id="MobiDB-lite"/>
    </source>
</evidence>
<gene>
    <name evidence="2" type="primary">Contig5330.g5705</name>
    <name evidence="2" type="ORF">STYLEM_13708</name>
</gene>
<feature type="compositionally biased region" description="Low complexity" evidence="1">
    <location>
        <begin position="281"/>
        <end position="291"/>
    </location>
</feature>
<dbReference type="InParanoid" id="A0A078ATT4"/>
<sequence>MKQCFSIREEQTNIEDIYQSAQHMNAGPFTADAMNSPMSTQNYSGDFNDRQQNYQKRQNEINSSNNEAQSRLNYSNSNQNNITDKQSPNGASGNGGNKMRTSMNFFRKRNQSRQNLSKTQMSFFVSSNCNDMSKSELELRSRYNLIGIMNKKGDRKSRKGNSDTQLDDAIVQSSFQGRNPHILEISPNRDIKSQQQSTTFHMIPEQNNNLIGSANSGTATPQGRKKQKNLVRKFMRASSTNNSYLADPSNQSTKATTQNGIGSLQHNLNPQQIDSKDGLSQVQGHPQSQQQFYTPQTKLDNYIKPNLGSYFDFINKASSDNNNLGEIQNNKIKKRRKMTLGINPTRNPYICNSDFMATPKKSKHKNLKKIFVNSIVEQQRQEINRSNYINAMSEEVKKLLEAAKKNNFNRKGSADSPISPSRAQKRGLKLLAATRIMEMKNKKVKSKGSNQDCGSTEREIRDITVFDK</sequence>
<feature type="compositionally biased region" description="Polar residues" evidence="1">
    <location>
        <begin position="36"/>
        <end position="91"/>
    </location>
</feature>
<accession>A0A078ATT4</accession>
<organism evidence="2 3">
    <name type="scientific">Stylonychia lemnae</name>
    <name type="common">Ciliate</name>
    <dbReference type="NCBI Taxonomy" id="5949"/>
    <lineage>
        <taxon>Eukaryota</taxon>
        <taxon>Sar</taxon>
        <taxon>Alveolata</taxon>
        <taxon>Ciliophora</taxon>
        <taxon>Intramacronucleata</taxon>
        <taxon>Spirotrichea</taxon>
        <taxon>Stichotrichia</taxon>
        <taxon>Sporadotrichida</taxon>
        <taxon>Oxytrichidae</taxon>
        <taxon>Stylonychinae</taxon>
        <taxon>Stylonychia</taxon>
    </lineage>
</organism>
<evidence type="ECO:0000313" key="3">
    <source>
        <dbReference type="Proteomes" id="UP000039865"/>
    </source>
</evidence>
<feature type="compositionally biased region" description="Polar residues" evidence="1">
    <location>
        <begin position="240"/>
        <end position="273"/>
    </location>
</feature>
<feature type="region of interest" description="Disordered" evidence="1">
    <location>
        <begin position="240"/>
        <end position="292"/>
    </location>
</feature>
<protein>
    <submittedName>
        <fullName evidence="2">Uncharacterized protein</fullName>
    </submittedName>
</protein>
<feature type="compositionally biased region" description="Basic and acidic residues" evidence="1">
    <location>
        <begin position="455"/>
        <end position="468"/>
    </location>
</feature>
<feature type="region of interest" description="Disordered" evidence="1">
    <location>
        <begin position="28"/>
        <end position="101"/>
    </location>
</feature>